<comment type="function">
    <text evidence="4">May be an activator protein for the gylABX operon.</text>
</comment>
<dbReference type="FunFam" id="1.10.10.10:FF:000056">
    <property type="entry name" value="IclR family transcriptional regulator"/>
    <property type="match status" value="1"/>
</dbReference>
<sequence length="272" mass="29752">MNDVECSAMEATDRKGGGVQSVDRAITVLEFLANRGWSRVTEVANELNIHKSTAYRLLTTLRDRGMVEQSAVTEKYRLGFGLVLLASAVTADLDVVRCARPICERLSEQTRETVTVAMLEGDDAVIIHQTISRSSALSADWTGVHTPLHATASGKLFLVHMPEDQRRRILRRPLERFTEHTVVDPANLEDKLREVLRDDYAFTVEELEIGLSAAGAPIRDANGSVVAAVSVSGPSFRLPVESAEEVVAPVREAAAEISQCLGFRSRGESPAR</sequence>
<keyword evidence="3" id="KW-0804">Transcription</keyword>
<feature type="domain" description="HTH iclR-type" evidence="6">
    <location>
        <begin position="19"/>
        <end position="80"/>
    </location>
</feature>
<dbReference type="EMBL" id="CP045121">
    <property type="protein sequence ID" value="QIN78773.1"/>
    <property type="molecule type" value="Genomic_DNA"/>
</dbReference>
<dbReference type="SMART" id="SM00346">
    <property type="entry name" value="HTH_ICLR"/>
    <property type="match status" value="1"/>
</dbReference>
<dbReference type="InterPro" id="IPR036388">
    <property type="entry name" value="WH-like_DNA-bd_sf"/>
</dbReference>
<accession>A0A6G8PX47</accession>
<keyword evidence="2" id="KW-0238">DNA-binding</keyword>
<evidence type="ECO:0000313" key="9">
    <source>
        <dbReference type="Proteomes" id="UP000502706"/>
    </source>
</evidence>
<evidence type="ECO:0000256" key="1">
    <source>
        <dbReference type="ARBA" id="ARBA00023015"/>
    </source>
</evidence>
<dbReference type="Gene3D" id="1.10.10.10">
    <property type="entry name" value="Winged helix-like DNA-binding domain superfamily/Winged helix DNA-binding domain"/>
    <property type="match status" value="1"/>
</dbReference>
<dbReference type="InterPro" id="IPR050707">
    <property type="entry name" value="HTH_MetabolicPath_Reg"/>
</dbReference>
<evidence type="ECO:0000313" key="8">
    <source>
        <dbReference type="EMBL" id="QIN78773.1"/>
    </source>
</evidence>
<protein>
    <recommendedName>
        <fullName evidence="5">Glycerol operon regulatory protein</fullName>
    </recommendedName>
</protein>
<evidence type="ECO:0000256" key="5">
    <source>
        <dbReference type="ARBA" id="ARBA00070406"/>
    </source>
</evidence>
<evidence type="ECO:0000256" key="3">
    <source>
        <dbReference type="ARBA" id="ARBA00023163"/>
    </source>
</evidence>
<dbReference type="PROSITE" id="PS51078">
    <property type="entry name" value="ICLR_ED"/>
    <property type="match status" value="1"/>
</dbReference>
<dbReference type="InterPro" id="IPR029016">
    <property type="entry name" value="GAF-like_dom_sf"/>
</dbReference>
<dbReference type="KEGG" id="rmar:GBA65_09850"/>
<name>A0A6G8PX47_9ACTN</name>
<dbReference type="GO" id="GO:0003700">
    <property type="term" value="F:DNA-binding transcription factor activity"/>
    <property type="evidence" value="ECO:0007669"/>
    <property type="project" value="TreeGrafter"/>
</dbReference>
<proteinExistence type="predicted"/>
<dbReference type="Gene3D" id="3.30.450.40">
    <property type="match status" value="1"/>
</dbReference>
<evidence type="ECO:0000259" key="6">
    <source>
        <dbReference type="PROSITE" id="PS51077"/>
    </source>
</evidence>
<gene>
    <name evidence="8" type="ORF">GBA65_09850</name>
</gene>
<dbReference type="InterPro" id="IPR036390">
    <property type="entry name" value="WH_DNA-bd_sf"/>
</dbReference>
<dbReference type="GO" id="GO:0045892">
    <property type="term" value="P:negative regulation of DNA-templated transcription"/>
    <property type="evidence" value="ECO:0007669"/>
    <property type="project" value="TreeGrafter"/>
</dbReference>
<evidence type="ECO:0000259" key="7">
    <source>
        <dbReference type="PROSITE" id="PS51078"/>
    </source>
</evidence>
<reference evidence="8 9" key="1">
    <citation type="submission" date="2019-10" db="EMBL/GenBank/DDBJ databases">
        <title>Rubrobacter sp nov SCSIO 52915 isolated from a deep-sea sediment in the South China Sea.</title>
        <authorList>
            <person name="Chen R.W."/>
        </authorList>
    </citation>
    <scope>NUCLEOTIDE SEQUENCE [LARGE SCALE GENOMIC DNA]</scope>
    <source>
        <strain evidence="8 9">SCSIO 52915</strain>
    </source>
</reference>
<keyword evidence="1" id="KW-0805">Transcription regulation</keyword>
<dbReference type="GO" id="GO:0003677">
    <property type="term" value="F:DNA binding"/>
    <property type="evidence" value="ECO:0007669"/>
    <property type="project" value="UniProtKB-KW"/>
</dbReference>
<organism evidence="8 9">
    <name type="scientific">Rubrobacter marinus</name>
    <dbReference type="NCBI Taxonomy" id="2653852"/>
    <lineage>
        <taxon>Bacteria</taxon>
        <taxon>Bacillati</taxon>
        <taxon>Actinomycetota</taxon>
        <taxon>Rubrobacteria</taxon>
        <taxon>Rubrobacterales</taxon>
        <taxon>Rubrobacteraceae</taxon>
        <taxon>Rubrobacter</taxon>
    </lineage>
</organism>
<dbReference type="PANTHER" id="PTHR30136">
    <property type="entry name" value="HELIX-TURN-HELIX TRANSCRIPTIONAL REGULATOR, ICLR FAMILY"/>
    <property type="match status" value="1"/>
</dbReference>
<feature type="domain" description="IclR-ED" evidence="7">
    <location>
        <begin position="81"/>
        <end position="263"/>
    </location>
</feature>
<dbReference type="Pfam" id="PF01614">
    <property type="entry name" value="IclR_C"/>
    <property type="match status" value="1"/>
</dbReference>
<dbReference type="InterPro" id="IPR005471">
    <property type="entry name" value="Tscrpt_reg_IclR_N"/>
</dbReference>
<dbReference type="SUPFAM" id="SSF46785">
    <property type="entry name" value="Winged helix' DNA-binding domain"/>
    <property type="match status" value="1"/>
</dbReference>
<dbReference type="SUPFAM" id="SSF55781">
    <property type="entry name" value="GAF domain-like"/>
    <property type="match status" value="1"/>
</dbReference>
<dbReference type="PANTHER" id="PTHR30136:SF24">
    <property type="entry name" value="HTH-TYPE TRANSCRIPTIONAL REPRESSOR ALLR"/>
    <property type="match status" value="1"/>
</dbReference>
<keyword evidence="9" id="KW-1185">Reference proteome</keyword>
<dbReference type="InterPro" id="IPR014757">
    <property type="entry name" value="Tscrpt_reg_IclR_C"/>
</dbReference>
<dbReference type="AlphaFoldDB" id="A0A6G8PX47"/>
<dbReference type="Pfam" id="PF09339">
    <property type="entry name" value="HTH_IclR"/>
    <property type="match status" value="1"/>
</dbReference>
<dbReference type="Proteomes" id="UP000502706">
    <property type="component" value="Chromosome"/>
</dbReference>
<dbReference type="PROSITE" id="PS51077">
    <property type="entry name" value="HTH_ICLR"/>
    <property type="match status" value="1"/>
</dbReference>
<evidence type="ECO:0000256" key="4">
    <source>
        <dbReference type="ARBA" id="ARBA00058938"/>
    </source>
</evidence>
<evidence type="ECO:0000256" key="2">
    <source>
        <dbReference type="ARBA" id="ARBA00023125"/>
    </source>
</evidence>